<accession>A0A4V5UTH3</accession>
<feature type="transmembrane region" description="Helical" evidence="1">
    <location>
        <begin position="39"/>
        <end position="57"/>
    </location>
</feature>
<keyword evidence="1" id="KW-1133">Transmembrane helix</keyword>
<keyword evidence="3" id="KW-1185">Reference proteome</keyword>
<name>A0A4V5UTH3_9BACT</name>
<evidence type="ECO:0000313" key="3">
    <source>
        <dbReference type="Proteomes" id="UP000305848"/>
    </source>
</evidence>
<dbReference type="EMBL" id="SZQL01000027">
    <property type="protein sequence ID" value="TKK64863.1"/>
    <property type="molecule type" value="Genomic_DNA"/>
</dbReference>
<dbReference type="AlphaFoldDB" id="A0A4V5UTH3"/>
<gene>
    <name evidence="2" type="ORF">FC093_21665</name>
</gene>
<evidence type="ECO:0000313" key="2">
    <source>
        <dbReference type="EMBL" id="TKK64863.1"/>
    </source>
</evidence>
<reference evidence="2 3" key="1">
    <citation type="submission" date="2019-05" db="EMBL/GenBank/DDBJ databases">
        <title>Panacibacter sp. strain 17mud1-8 Genome sequencing and assembly.</title>
        <authorList>
            <person name="Chhetri G."/>
        </authorList>
    </citation>
    <scope>NUCLEOTIDE SEQUENCE [LARGE SCALE GENOMIC DNA]</scope>
    <source>
        <strain evidence="2 3">17mud1-8</strain>
    </source>
</reference>
<evidence type="ECO:0000256" key="1">
    <source>
        <dbReference type="SAM" id="Phobius"/>
    </source>
</evidence>
<protein>
    <submittedName>
        <fullName evidence="2">Uncharacterized protein</fullName>
    </submittedName>
</protein>
<feature type="transmembrane region" description="Helical" evidence="1">
    <location>
        <begin position="198"/>
        <end position="220"/>
    </location>
</feature>
<keyword evidence="1" id="KW-0812">Transmembrane</keyword>
<keyword evidence="1" id="KW-0472">Membrane</keyword>
<feature type="transmembrane region" description="Helical" evidence="1">
    <location>
        <begin position="170"/>
        <end position="192"/>
    </location>
</feature>
<dbReference type="Proteomes" id="UP000305848">
    <property type="component" value="Unassembled WGS sequence"/>
</dbReference>
<organism evidence="2 3">
    <name type="scientific">Ilyomonas limi</name>
    <dbReference type="NCBI Taxonomy" id="2575867"/>
    <lineage>
        <taxon>Bacteria</taxon>
        <taxon>Pseudomonadati</taxon>
        <taxon>Bacteroidota</taxon>
        <taxon>Chitinophagia</taxon>
        <taxon>Chitinophagales</taxon>
        <taxon>Chitinophagaceae</taxon>
        <taxon>Ilyomonas</taxon>
    </lineage>
</organism>
<feature type="transmembrane region" description="Helical" evidence="1">
    <location>
        <begin position="12"/>
        <end position="33"/>
    </location>
</feature>
<comment type="caution">
    <text evidence="2">The sequence shown here is derived from an EMBL/GenBank/DDBJ whole genome shotgun (WGS) entry which is preliminary data.</text>
</comment>
<sequence length="229" mass="26009">METFQIRASSWVIYILTLLTVIFAGSALGIALLPTKGNPPVAIAMTIVIIGGAFYATRFTARAMTEWTITENEIQLRWLGQFIFHNKPDLNFSWSDIQEYKYQPDRNFDLFKLKLTDGRTIKLWHNTSTTNDDFQKFVSSFEGRVQTYNTKDSEASNDIKRSKTIYETRLGLVLAIFAGICLVAIPILIAVLPNKSKINWAGFELAYAGGLFFIFQVLAYRKKKSSSLH</sequence>
<proteinExistence type="predicted"/>
<dbReference type="RefSeq" id="WP_137263912.1">
    <property type="nucleotide sequence ID" value="NZ_SZQL01000027.1"/>
</dbReference>
<dbReference type="OrthoDB" id="1495633at2"/>